<dbReference type="SUPFAM" id="SSF55718">
    <property type="entry name" value="SCP-like"/>
    <property type="match status" value="1"/>
</dbReference>
<dbReference type="InterPro" id="IPR029228">
    <property type="entry name" value="Alkyl_sulf_dimr"/>
</dbReference>
<dbReference type="InterPro" id="IPR001279">
    <property type="entry name" value="Metallo-B-lactamas"/>
</dbReference>
<dbReference type="PANTHER" id="PTHR43223:SF1">
    <property type="entry name" value="ALKYL_ARYL-SULFATASE BDS1"/>
    <property type="match status" value="1"/>
</dbReference>
<dbReference type="InterPro" id="IPR038536">
    <property type="entry name" value="Alkyl/aryl-sulf_dimr_sf"/>
</dbReference>
<dbReference type="Pfam" id="PF14864">
    <property type="entry name" value="Alkyl_sulf_C"/>
    <property type="match status" value="1"/>
</dbReference>
<proteinExistence type="inferred from homology"/>
<gene>
    <name evidence="6" type="ordered locus">Rsph17025_3181</name>
</gene>
<accession>A4WXF1</accession>
<dbReference type="EMBL" id="CP000662">
    <property type="protein sequence ID" value="ABP72065.1"/>
    <property type="molecule type" value="Genomic_DNA"/>
</dbReference>
<dbReference type="PANTHER" id="PTHR43223">
    <property type="entry name" value="ALKYL/ARYL-SULFATASE"/>
    <property type="match status" value="1"/>
</dbReference>
<name>A4WXF1_CERS5</name>
<dbReference type="InterPro" id="IPR052195">
    <property type="entry name" value="Bact_Alkyl/Aryl-Sulfatase"/>
</dbReference>
<dbReference type="InterPro" id="IPR036527">
    <property type="entry name" value="SCP2_sterol-bd_dom_sf"/>
</dbReference>
<dbReference type="GO" id="GO:0046983">
    <property type="term" value="F:protein dimerization activity"/>
    <property type="evidence" value="ECO:0007669"/>
    <property type="project" value="InterPro"/>
</dbReference>
<keyword evidence="3" id="KW-0862">Zinc</keyword>
<keyword evidence="6" id="KW-0614">Plasmid</keyword>
<geneLocation type="plasmid" evidence="6">
    <name>pRSPA01</name>
</geneLocation>
<dbReference type="BioCyc" id="RSPH349102:G1G8M-3285-MONOMER"/>
<protein>
    <recommendedName>
        <fullName evidence="5">Metallo-beta-lactamase domain-containing protein</fullName>
    </recommendedName>
</protein>
<dbReference type="InterPro" id="IPR006311">
    <property type="entry name" value="TAT_signal"/>
</dbReference>
<evidence type="ECO:0000256" key="2">
    <source>
        <dbReference type="ARBA" id="ARBA00022801"/>
    </source>
</evidence>
<keyword evidence="1" id="KW-0479">Metal-binding</keyword>
<comment type="similarity">
    <text evidence="4">Belongs to the metallo-beta-lactamase superfamily. Type III sulfatase family.</text>
</comment>
<dbReference type="SUPFAM" id="SSF56281">
    <property type="entry name" value="Metallo-hydrolase/oxidoreductase"/>
    <property type="match status" value="1"/>
</dbReference>
<dbReference type="GO" id="GO:0030288">
    <property type="term" value="C:outer membrane-bounded periplasmic space"/>
    <property type="evidence" value="ECO:0007669"/>
    <property type="project" value="TreeGrafter"/>
</dbReference>
<dbReference type="FunFam" id="3.60.15.30:FF:000001">
    <property type="entry name" value="Alkyl/aryl-sulfatase BDS1"/>
    <property type="match status" value="1"/>
</dbReference>
<dbReference type="AlphaFoldDB" id="A4WXF1"/>
<dbReference type="InterPro" id="IPR044097">
    <property type="entry name" value="Bds1/SdsA1_MBL-fold"/>
</dbReference>
<dbReference type="KEGG" id="rsq:Rsph17025_3181"/>
<evidence type="ECO:0000256" key="3">
    <source>
        <dbReference type="ARBA" id="ARBA00022833"/>
    </source>
</evidence>
<dbReference type="Pfam" id="PF14863">
    <property type="entry name" value="Alkyl_sulf_dimr"/>
    <property type="match status" value="1"/>
</dbReference>
<evidence type="ECO:0000256" key="4">
    <source>
        <dbReference type="ARBA" id="ARBA00033751"/>
    </source>
</evidence>
<dbReference type="Gene3D" id="3.30.1050.10">
    <property type="entry name" value="SCP2 sterol-binding domain"/>
    <property type="match status" value="1"/>
</dbReference>
<dbReference type="InterPro" id="IPR029229">
    <property type="entry name" value="Alkyl_sulf_C"/>
</dbReference>
<dbReference type="GO" id="GO:0046872">
    <property type="term" value="F:metal ion binding"/>
    <property type="evidence" value="ECO:0007669"/>
    <property type="project" value="UniProtKB-KW"/>
</dbReference>
<dbReference type="CDD" id="cd07710">
    <property type="entry name" value="arylsulfatase_Sdsa1-like_MBL-fold"/>
    <property type="match status" value="1"/>
</dbReference>
<keyword evidence="2" id="KW-0378">Hydrolase</keyword>
<evidence type="ECO:0000256" key="1">
    <source>
        <dbReference type="ARBA" id="ARBA00022723"/>
    </source>
</evidence>
<dbReference type="PROSITE" id="PS51318">
    <property type="entry name" value="TAT"/>
    <property type="match status" value="1"/>
</dbReference>
<dbReference type="Gene3D" id="1.25.40.880">
    <property type="entry name" value="Alkyl sulfatase, dimerisation domain"/>
    <property type="match status" value="1"/>
</dbReference>
<dbReference type="HOGENOM" id="CLU_014655_1_0_5"/>
<organism evidence="6">
    <name type="scientific">Cereibacter sphaeroides (strain ATCC 17025 / ATH 2.4.3)</name>
    <name type="common">Rhodobacter sphaeroides</name>
    <dbReference type="NCBI Taxonomy" id="349102"/>
    <lineage>
        <taxon>Bacteria</taxon>
        <taxon>Pseudomonadati</taxon>
        <taxon>Pseudomonadota</taxon>
        <taxon>Alphaproteobacteria</taxon>
        <taxon>Rhodobacterales</taxon>
        <taxon>Paracoccaceae</taxon>
        <taxon>Cereibacter</taxon>
    </lineage>
</organism>
<sequence>MMTTRRQILTTLPVTGAAFALGGNFLEEGTARAQGVRAPLEGHFHPKGKAPSAHTMKVLAEARKGLPFSDRRDIEEQARGLIAERAAPQIMGDAGNVAFDRSEYDFLDGNDDFDSIHPSMTRIARLNNHFGIYEVIPGIYQVRGLDLSHMSFVRGKTGWIVFDTLTTTETARAAWELFQEHRGEGLPVTAVIYSHTHADHWGGVRSLVAEEDVAAGRVEIIAPDGFMQFLISENVFAGNAMNRRLFYQYGLLLPVAPHGFVTQGLGHRVPAGVNGLIPPTRLVSEPIEEFEVDGVRMIFQNTPNTEAPREMNTYIPDLKALWMAENVTAQLHNIYTLRGAPVRDPLNWSKYINEALYRFGQEAEVMFASHHWPRWGNERIREILRDQRDLYANMNNQVLHYANQGVTINQVHNVYRMPESLQAKWHCRGYHGSPQHNARGVIQRYLGFWDCNPTTLIPLSPADSAPLHVEMMGGGAAILAKAGELHEAGDYFRATEILDKLVQAEPGNGEARDALADAFEQIGYQQENPGLRNSFLAAAYELRSGIPQGAMVSSSSPDVIRGMSTELFLNFLAIRMDGRRATGLAFVMNLETPDTGETFVVELANETLTNIAGFRADAADLTLKVNRADLERVMAGQSGLDALLADGTAQAEGDVAILERLAGLMVEFDPRFEIMPGTAKRTELAAAQPFECDIGAPIAE</sequence>
<dbReference type="Gene3D" id="3.60.15.30">
    <property type="entry name" value="Metallo-beta-lactamase domain"/>
    <property type="match status" value="1"/>
</dbReference>
<dbReference type="Pfam" id="PF00753">
    <property type="entry name" value="Lactamase_B"/>
    <property type="match status" value="1"/>
</dbReference>
<dbReference type="InterPro" id="IPR036866">
    <property type="entry name" value="RibonucZ/Hydroxyglut_hydro"/>
</dbReference>
<dbReference type="GO" id="GO:0018741">
    <property type="term" value="F:linear primary-alkylsulfatase activity"/>
    <property type="evidence" value="ECO:0007669"/>
    <property type="project" value="InterPro"/>
</dbReference>
<feature type="domain" description="Metallo-beta-lactamase" evidence="5">
    <location>
        <begin position="147"/>
        <end position="370"/>
    </location>
</feature>
<evidence type="ECO:0000259" key="5">
    <source>
        <dbReference type="SMART" id="SM00849"/>
    </source>
</evidence>
<dbReference type="GO" id="GO:0018909">
    <property type="term" value="P:dodecyl sulfate metabolic process"/>
    <property type="evidence" value="ECO:0007669"/>
    <property type="project" value="InterPro"/>
</dbReference>
<reference evidence="6" key="1">
    <citation type="submission" date="2007-04" db="EMBL/GenBank/DDBJ databases">
        <title>Complete sequence of plasmid pRSPA01 of Rhodobacter sphaeroides ATCC 17025.</title>
        <authorList>
            <consortium name="US DOE Joint Genome Institute"/>
            <person name="Copeland A."/>
            <person name="Lucas S."/>
            <person name="Lapidus A."/>
            <person name="Barry K."/>
            <person name="Detter J.C."/>
            <person name="Glavina del Rio T."/>
            <person name="Hammon N."/>
            <person name="Israni S."/>
            <person name="Dalin E."/>
            <person name="Tice H."/>
            <person name="Pitluck S."/>
            <person name="Chertkov O."/>
            <person name="Brettin T."/>
            <person name="Bruce D."/>
            <person name="Han C."/>
            <person name="Schmutz J."/>
            <person name="Larimer F."/>
            <person name="Land M."/>
            <person name="Hauser L."/>
            <person name="Kyrpides N."/>
            <person name="Kim E."/>
            <person name="Richardson P."/>
            <person name="Mackenzie C."/>
            <person name="Choudhary M."/>
            <person name="Donohue T.J."/>
            <person name="Kaplan S."/>
        </authorList>
    </citation>
    <scope>NUCLEOTIDE SEQUENCE [LARGE SCALE GENOMIC DNA]</scope>
    <source>
        <strain evidence="6">ATCC 17025</strain>
        <plasmid evidence="6">pRSPA01</plasmid>
    </source>
</reference>
<dbReference type="SMART" id="SM00849">
    <property type="entry name" value="Lactamase_B"/>
    <property type="match status" value="1"/>
</dbReference>
<evidence type="ECO:0000313" key="6">
    <source>
        <dbReference type="EMBL" id="ABP72065.1"/>
    </source>
</evidence>